<dbReference type="AlphaFoldDB" id="A0A8E1VUP6"/>
<dbReference type="InterPro" id="IPR011989">
    <property type="entry name" value="ARM-like"/>
</dbReference>
<evidence type="ECO:0008006" key="3">
    <source>
        <dbReference type="Google" id="ProtNLM"/>
    </source>
</evidence>
<comment type="caution">
    <text evidence="1">The sequence shown here is derived from an EMBL/GenBank/DDBJ whole genome shotgun (WGS) entry which is preliminary data.</text>
</comment>
<reference evidence="1 2" key="1">
    <citation type="submission" date="2020-08" db="EMBL/GenBank/DDBJ databases">
        <title>Amycolatopsis echigonensis JCM 21831.</title>
        <authorList>
            <person name="Tedsree N."/>
            <person name="Kuncharoen N."/>
            <person name="Likhitwitayawuid K."/>
            <person name="Tanasupawat S."/>
        </authorList>
    </citation>
    <scope>NUCLEOTIDE SEQUENCE [LARGE SCALE GENOMIC DNA]</scope>
    <source>
        <strain evidence="1 2">JCM 21831</strain>
    </source>
</reference>
<proteinExistence type="predicted"/>
<dbReference type="SUPFAM" id="SSF48371">
    <property type="entry name" value="ARM repeat"/>
    <property type="match status" value="1"/>
</dbReference>
<protein>
    <recommendedName>
        <fullName evidence="3">HEAT repeat domain-containing protein</fullName>
    </recommendedName>
</protein>
<dbReference type="Proteomes" id="UP000550260">
    <property type="component" value="Unassembled WGS sequence"/>
</dbReference>
<dbReference type="InterPro" id="IPR016024">
    <property type="entry name" value="ARM-type_fold"/>
</dbReference>
<evidence type="ECO:0000313" key="2">
    <source>
        <dbReference type="Proteomes" id="UP000550260"/>
    </source>
</evidence>
<dbReference type="Gene3D" id="1.25.10.10">
    <property type="entry name" value="Leucine-rich Repeat Variant"/>
    <property type="match status" value="1"/>
</dbReference>
<organism evidence="1 2">
    <name type="scientific">Amycolatopsis echigonensis</name>
    <dbReference type="NCBI Taxonomy" id="2576905"/>
    <lineage>
        <taxon>Bacteria</taxon>
        <taxon>Bacillati</taxon>
        <taxon>Actinomycetota</taxon>
        <taxon>Actinomycetes</taxon>
        <taxon>Pseudonocardiales</taxon>
        <taxon>Pseudonocardiaceae</taxon>
        <taxon>Amycolatopsis</taxon>
    </lineage>
</organism>
<evidence type="ECO:0000313" key="1">
    <source>
        <dbReference type="EMBL" id="MBB2498653.1"/>
    </source>
</evidence>
<dbReference type="RefSeq" id="WP_183123164.1">
    <property type="nucleotide sequence ID" value="NZ_JACJHR010000005.1"/>
</dbReference>
<name>A0A8E1VUP6_9PSEU</name>
<dbReference type="EMBL" id="JACJHR010000005">
    <property type="protein sequence ID" value="MBB2498653.1"/>
    <property type="molecule type" value="Genomic_DNA"/>
</dbReference>
<gene>
    <name evidence="1" type="ORF">H5411_05830</name>
</gene>
<sequence>MEGGLVDTGTRHACVTSLLALASSPAYQDRIDAGWGLARFAEVAEAQPVLVRLVLDNKDTGVTYETTEALLRRFDALGLSLVATAFATADENHADWIYSAISKVLGISTGERDAAVGICEPLTHSANEELRRGATRLLKEIKSLTPILTTIRR</sequence>
<accession>A0A8E1VUP6</accession>